<dbReference type="Proteomes" id="UP000321485">
    <property type="component" value="Unassembled WGS sequence"/>
</dbReference>
<dbReference type="GeneID" id="51112678"/>
<dbReference type="AlphaFoldDB" id="A0A561XEU1"/>
<organism evidence="1 2">
    <name type="scientific">Acidovorax delafieldii</name>
    <name type="common">Pseudomonas delafieldii</name>
    <dbReference type="NCBI Taxonomy" id="47920"/>
    <lineage>
        <taxon>Bacteria</taxon>
        <taxon>Pseudomonadati</taxon>
        <taxon>Pseudomonadota</taxon>
        <taxon>Betaproteobacteria</taxon>
        <taxon>Burkholderiales</taxon>
        <taxon>Comamonadaceae</taxon>
        <taxon>Acidovorax</taxon>
    </lineage>
</organism>
<evidence type="ECO:0000313" key="2">
    <source>
        <dbReference type="Proteomes" id="UP000321485"/>
    </source>
</evidence>
<protein>
    <recommendedName>
        <fullName evidence="3">Twin-arginine translocation pathway signal</fullName>
    </recommendedName>
</protein>
<sequence>MTLQRTRAASASMTALPSPARRQWLATTLPLLGAGLAVALLPVGSRAATNTPTPLEVWKDPNCGCCQDWVDHMQANGFAVKVHATGDNAVRARLGLPPKLGSCHTALVGGYLVEGHVPASDVRKLLQQKPKALGLAVPGMPVGSPGMDGAVYGDRRDPYDVLLVAHDGSTRIFNSYNKKAST</sequence>
<dbReference type="Pfam" id="PF04214">
    <property type="entry name" value="DUF411"/>
    <property type="match status" value="1"/>
</dbReference>
<dbReference type="InterPro" id="IPR007332">
    <property type="entry name" value="DUF411"/>
</dbReference>
<evidence type="ECO:0000313" key="1">
    <source>
        <dbReference type="EMBL" id="TWG34636.1"/>
    </source>
</evidence>
<evidence type="ECO:0008006" key="3">
    <source>
        <dbReference type="Google" id="ProtNLM"/>
    </source>
</evidence>
<name>A0A561XEU1_ACIDE</name>
<gene>
    <name evidence="1" type="ORF">ATF69_3637</name>
</gene>
<dbReference type="EMBL" id="VJWE01000016">
    <property type="protein sequence ID" value="TWG34636.1"/>
    <property type="molecule type" value="Genomic_DNA"/>
</dbReference>
<accession>A0A561XEU1</accession>
<proteinExistence type="predicted"/>
<dbReference type="RefSeq" id="WP_244303760.1">
    <property type="nucleotide sequence ID" value="NZ_VJWE01000016.1"/>
</dbReference>
<reference evidence="1 2" key="1">
    <citation type="journal article" date="2015" name="Stand. Genomic Sci.">
        <title>Genomic Encyclopedia of Bacterial and Archaeal Type Strains, Phase III: the genomes of soil and plant-associated and newly described type strains.</title>
        <authorList>
            <person name="Whitman W.B."/>
            <person name="Woyke T."/>
            <person name="Klenk H.P."/>
            <person name="Zhou Y."/>
            <person name="Lilburn T.G."/>
            <person name="Beck B.J."/>
            <person name="De Vos P."/>
            <person name="Vandamme P."/>
            <person name="Eisen J.A."/>
            <person name="Garrity G."/>
            <person name="Hugenholtz P."/>
            <person name="Kyrpides N.C."/>
        </authorList>
    </citation>
    <scope>NUCLEOTIDE SEQUENCE [LARGE SCALE GENOMIC DNA]</scope>
    <source>
        <strain evidence="1 2">DSM 64</strain>
    </source>
</reference>
<comment type="caution">
    <text evidence="1">The sequence shown here is derived from an EMBL/GenBank/DDBJ whole genome shotgun (WGS) entry which is preliminary data.</text>
</comment>